<keyword evidence="1" id="KW-0805">Transcription regulation</keyword>
<proteinExistence type="predicted"/>
<keyword evidence="2" id="KW-0238">DNA-binding</keyword>
<dbReference type="EMBL" id="JAVRRD010000004">
    <property type="protein sequence ID" value="KAK5059679.1"/>
    <property type="molecule type" value="Genomic_DNA"/>
</dbReference>
<evidence type="ECO:0000313" key="7">
    <source>
        <dbReference type="Proteomes" id="UP001358417"/>
    </source>
</evidence>
<dbReference type="InterPro" id="IPR050675">
    <property type="entry name" value="OAF3"/>
</dbReference>
<evidence type="ECO:0000256" key="2">
    <source>
        <dbReference type="ARBA" id="ARBA00023125"/>
    </source>
</evidence>
<dbReference type="PANTHER" id="PTHR31069:SF25">
    <property type="entry name" value="TRANSCRIPTION FACTOR, PUTATIVE (EUROFUNG)-RELATED"/>
    <property type="match status" value="1"/>
</dbReference>
<evidence type="ECO:0000256" key="1">
    <source>
        <dbReference type="ARBA" id="ARBA00023015"/>
    </source>
</evidence>
<dbReference type="RefSeq" id="XP_064709500.1">
    <property type="nucleotide sequence ID" value="XM_064853101.1"/>
</dbReference>
<evidence type="ECO:0000256" key="5">
    <source>
        <dbReference type="SAM" id="MobiDB-lite"/>
    </source>
</evidence>
<reference evidence="6 7" key="1">
    <citation type="submission" date="2023-08" db="EMBL/GenBank/DDBJ databases">
        <title>Black Yeasts Isolated from many extreme environments.</title>
        <authorList>
            <person name="Coleine C."/>
            <person name="Stajich J.E."/>
            <person name="Selbmann L."/>
        </authorList>
    </citation>
    <scope>NUCLEOTIDE SEQUENCE [LARGE SCALE GENOMIC DNA]</scope>
    <source>
        <strain evidence="6 7">CCFEE 5792</strain>
    </source>
</reference>
<evidence type="ECO:0000256" key="3">
    <source>
        <dbReference type="ARBA" id="ARBA00023163"/>
    </source>
</evidence>
<evidence type="ECO:0000256" key="4">
    <source>
        <dbReference type="ARBA" id="ARBA00023242"/>
    </source>
</evidence>
<protein>
    <recommendedName>
        <fullName evidence="8">Transcription factor domain-containing protein</fullName>
    </recommendedName>
</protein>
<feature type="region of interest" description="Disordered" evidence="5">
    <location>
        <begin position="363"/>
        <end position="382"/>
    </location>
</feature>
<dbReference type="InterPro" id="IPR021858">
    <property type="entry name" value="Fun_TF"/>
</dbReference>
<dbReference type="Pfam" id="PF11951">
    <property type="entry name" value="Fungal_trans_2"/>
    <property type="match status" value="1"/>
</dbReference>
<gene>
    <name evidence="6" type="ORF">LTR84_009562</name>
</gene>
<sequence length="656" mass="73291">MASMSTSMTARIPSDDLDASLARLDARVKDVNGADNHGNAEGPFGVIDFRASETFPPRETISEQVDPERPDPSFGEVLDDSPVTEGLLSNPNDFLGWADLLALDFDNDVFFSEAPFPSESQKLNSVIANAGSSRPIGDFEYLQVPNDGLVDPTTPSPPGSIDLTSPTIQNLLKYFRDQVIPKFSAIPEGHKSPWKILNTTAAVQTLAEMTYLGGVGVKHASLANLYAVLAISAHVLGRAPEDSFHTADYWQQLSTQASNQAKAHLQISLQQETQGIGKCKYKDQLMMIIAMAAYAILTARQAEARCYMIDAERLLRIRGLAKRNISRKARMLHHVYTWLRIVGESTYVLHDYQTLETLVEKALPQDSRSSKESRSSFGVSRSGHNARLDDFLRLDADQAEDDTDLEEHKDRETGLLDIHLEDTREDSESLYLQIYGVSETWLTLVSQTTRLANIIDTIRFSGVTKSVNIMQSLERRKERLENMVCSFAAKSPRPLKFLESDEQSQRNQIEQSPIGCMIRALNASLVIFFYRRVRNVNPWILQVHVDAVIESLQDFDAALAARNLTGPGTVWPAFIAGCEALTEARRERLKHWMEKGFAISGFAAFKVAQETMMDVWSKRDMAGNKTSPGTSSGKDYRTSVTWMDVLRERSLWLMLG</sequence>
<dbReference type="GO" id="GO:0003677">
    <property type="term" value="F:DNA binding"/>
    <property type="evidence" value="ECO:0007669"/>
    <property type="project" value="UniProtKB-KW"/>
</dbReference>
<dbReference type="GeneID" id="89977720"/>
<organism evidence="6 7">
    <name type="scientific">Exophiala bonariae</name>
    <dbReference type="NCBI Taxonomy" id="1690606"/>
    <lineage>
        <taxon>Eukaryota</taxon>
        <taxon>Fungi</taxon>
        <taxon>Dikarya</taxon>
        <taxon>Ascomycota</taxon>
        <taxon>Pezizomycotina</taxon>
        <taxon>Eurotiomycetes</taxon>
        <taxon>Chaetothyriomycetidae</taxon>
        <taxon>Chaetothyriales</taxon>
        <taxon>Herpotrichiellaceae</taxon>
        <taxon>Exophiala</taxon>
    </lineage>
</organism>
<accession>A0AAV9NJM4</accession>
<dbReference type="AlphaFoldDB" id="A0AAV9NJM4"/>
<evidence type="ECO:0000313" key="6">
    <source>
        <dbReference type="EMBL" id="KAK5059679.1"/>
    </source>
</evidence>
<comment type="caution">
    <text evidence="6">The sequence shown here is derived from an EMBL/GenBank/DDBJ whole genome shotgun (WGS) entry which is preliminary data.</text>
</comment>
<keyword evidence="7" id="KW-1185">Reference proteome</keyword>
<keyword evidence="3" id="KW-0804">Transcription</keyword>
<evidence type="ECO:0008006" key="8">
    <source>
        <dbReference type="Google" id="ProtNLM"/>
    </source>
</evidence>
<name>A0AAV9NJM4_9EURO</name>
<dbReference type="Proteomes" id="UP001358417">
    <property type="component" value="Unassembled WGS sequence"/>
</dbReference>
<keyword evidence="4" id="KW-0539">Nucleus</keyword>
<dbReference type="PANTHER" id="PTHR31069">
    <property type="entry name" value="OLEATE-ACTIVATED TRANSCRIPTION FACTOR 1-RELATED"/>
    <property type="match status" value="1"/>
</dbReference>